<protein>
    <submittedName>
        <fullName evidence="1">Uncharacterized protein</fullName>
    </submittedName>
</protein>
<sequence>MRSYDSATAAYMAARSPIHAHALVWVAARNRETGLSETIGFWTGDDHRDFVVAGSTRTYYGAGAALGVDPIRRGTGLQVRTQRLSLSGIAPEVQLAVRGYDVRHAVIEIHRAVFDPLTLALVAPPHRLFKGYIDKLRFQTGAKGEASSVDLDVASGARALATPLSRKRSDASLRARMPADAFRQYASQADAVETRWGSA</sequence>
<evidence type="ECO:0000313" key="2">
    <source>
        <dbReference type="Proteomes" id="UP001247754"/>
    </source>
</evidence>
<gene>
    <name evidence="1" type="ORF">RGD00_22420</name>
</gene>
<accession>A0ABU1FG52</accession>
<dbReference type="Proteomes" id="UP001247754">
    <property type="component" value="Unassembled WGS sequence"/>
</dbReference>
<keyword evidence="2" id="KW-1185">Reference proteome</keyword>
<organism evidence="1 2">
    <name type="scientific">Ruixingdingia sedimenti</name>
    <dbReference type="NCBI Taxonomy" id="3073604"/>
    <lineage>
        <taxon>Bacteria</taxon>
        <taxon>Pseudomonadati</taxon>
        <taxon>Pseudomonadota</taxon>
        <taxon>Alphaproteobacteria</taxon>
        <taxon>Rhodobacterales</taxon>
        <taxon>Paracoccaceae</taxon>
        <taxon>Ruixingdingia</taxon>
    </lineage>
</organism>
<dbReference type="RefSeq" id="WP_310459467.1">
    <property type="nucleotide sequence ID" value="NZ_JAVKPH010000067.1"/>
</dbReference>
<evidence type="ECO:0000313" key="1">
    <source>
        <dbReference type="EMBL" id="MDR5655367.1"/>
    </source>
</evidence>
<name>A0ABU1FG52_9RHOB</name>
<dbReference type="EMBL" id="JAVKPH010000067">
    <property type="protein sequence ID" value="MDR5655367.1"/>
    <property type="molecule type" value="Genomic_DNA"/>
</dbReference>
<proteinExistence type="predicted"/>
<comment type="caution">
    <text evidence="1">The sequence shown here is derived from an EMBL/GenBank/DDBJ whole genome shotgun (WGS) entry which is preliminary data.</text>
</comment>
<reference evidence="1 2" key="1">
    <citation type="submission" date="2023-09" db="EMBL/GenBank/DDBJ databases">
        <title>Xinfangfangia sedmenti sp. nov., isolated the sedment.</title>
        <authorList>
            <person name="Xu L."/>
        </authorList>
    </citation>
    <scope>NUCLEOTIDE SEQUENCE [LARGE SCALE GENOMIC DNA]</scope>
    <source>
        <strain evidence="1 2">LG-4</strain>
    </source>
</reference>